<evidence type="ECO:0000313" key="3">
    <source>
        <dbReference type="Proteomes" id="UP001419268"/>
    </source>
</evidence>
<keyword evidence="3" id="KW-1185">Reference proteome</keyword>
<accession>A0AAP0PX76</accession>
<feature type="compositionally biased region" description="Basic and acidic residues" evidence="1">
    <location>
        <begin position="1"/>
        <end position="19"/>
    </location>
</feature>
<feature type="compositionally biased region" description="Basic and acidic residues" evidence="1">
    <location>
        <begin position="195"/>
        <end position="209"/>
    </location>
</feature>
<feature type="compositionally biased region" description="Low complexity" evidence="1">
    <location>
        <begin position="163"/>
        <end position="175"/>
    </location>
</feature>
<gene>
    <name evidence="2" type="ORF">Scep_004323</name>
</gene>
<sequence length="264" mass="29131">MRSGREREEGRDRLSERRSAAAAGARGQSGSGGERRGSWAARGRRQRGSSGGTAARSSRQVQRRAAAAWRLDVDEERPRSSGGVSAAGARRSARTELADRSARRHRPADDGCAAAQEVATRPARPRTMAGGEQRSTQQRRRAAGRQRRDRIRDDDGQRRRSAPARGGPAGAWRWPAVRRGSLRDCAVEMRSSGGRAHEHQRRPAAERQRGGRGQRWAARWWAQRRNGVGRDSDVGSSDNGNAVRTTRCALSGDRRRESTNVERD</sequence>
<feature type="compositionally biased region" description="Low complexity" evidence="1">
    <location>
        <begin position="214"/>
        <end position="225"/>
    </location>
</feature>
<feature type="compositionally biased region" description="Basic residues" evidence="1">
    <location>
        <begin position="137"/>
        <end position="149"/>
    </location>
</feature>
<evidence type="ECO:0000256" key="1">
    <source>
        <dbReference type="SAM" id="MobiDB-lite"/>
    </source>
</evidence>
<dbReference type="AlphaFoldDB" id="A0AAP0PX76"/>
<feature type="compositionally biased region" description="Basic and acidic residues" evidence="1">
    <location>
        <begin position="252"/>
        <end position="264"/>
    </location>
</feature>
<dbReference type="Proteomes" id="UP001419268">
    <property type="component" value="Unassembled WGS sequence"/>
</dbReference>
<comment type="caution">
    <text evidence="2">The sequence shown here is derived from an EMBL/GenBank/DDBJ whole genome shotgun (WGS) entry which is preliminary data.</text>
</comment>
<feature type="compositionally biased region" description="Low complexity" evidence="1">
    <location>
        <begin position="80"/>
        <end position="90"/>
    </location>
</feature>
<dbReference type="EMBL" id="JBBNAG010000002">
    <property type="protein sequence ID" value="KAK9157749.1"/>
    <property type="molecule type" value="Genomic_DNA"/>
</dbReference>
<feature type="compositionally biased region" description="Polar residues" evidence="1">
    <location>
        <begin position="234"/>
        <end position="244"/>
    </location>
</feature>
<protein>
    <submittedName>
        <fullName evidence="2">Uncharacterized protein</fullName>
    </submittedName>
</protein>
<feature type="compositionally biased region" description="Low complexity" evidence="1">
    <location>
        <begin position="52"/>
        <end position="68"/>
    </location>
</feature>
<feature type="region of interest" description="Disordered" evidence="1">
    <location>
        <begin position="1"/>
        <end position="264"/>
    </location>
</feature>
<organism evidence="2 3">
    <name type="scientific">Stephania cephalantha</name>
    <dbReference type="NCBI Taxonomy" id="152367"/>
    <lineage>
        <taxon>Eukaryota</taxon>
        <taxon>Viridiplantae</taxon>
        <taxon>Streptophyta</taxon>
        <taxon>Embryophyta</taxon>
        <taxon>Tracheophyta</taxon>
        <taxon>Spermatophyta</taxon>
        <taxon>Magnoliopsida</taxon>
        <taxon>Ranunculales</taxon>
        <taxon>Menispermaceae</taxon>
        <taxon>Menispermoideae</taxon>
        <taxon>Cissampelideae</taxon>
        <taxon>Stephania</taxon>
    </lineage>
</organism>
<reference evidence="2 3" key="1">
    <citation type="submission" date="2024-01" db="EMBL/GenBank/DDBJ databases">
        <title>Genome assemblies of Stephania.</title>
        <authorList>
            <person name="Yang L."/>
        </authorList>
    </citation>
    <scope>NUCLEOTIDE SEQUENCE [LARGE SCALE GENOMIC DNA]</scope>
    <source>
        <strain evidence="2">JXDWG</strain>
        <tissue evidence="2">Leaf</tissue>
    </source>
</reference>
<proteinExistence type="predicted"/>
<evidence type="ECO:0000313" key="2">
    <source>
        <dbReference type="EMBL" id="KAK9157749.1"/>
    </source>
</evidence>
<name>A0AAP0PX76_9MAGN</name>